<evidence type="ECO:0000313" key="1">
    <source>
        <dbReference type="EMBL" id="OGG43963.1"/>
    </source>
</evidence>
<evidence type="ECO:0000313" key="2">
    <source>
        <dbReference type="Proteomes" id="UP000178606"/>
    </source>
</evidence>
<organism evidence="1 2">
    <name type="scientific">Handelsmanbacteria sp. (strain RIFCSPLOWO2_12_FULL_64_10)</name>
    <dbReference type="NCBI Taxonomy" id="1817868"/>
    <lineage>
        <taxon>Bacteria</taxon>
        <taxon>Candidatus Handelsmaniibacteriota</taxon>
    </lineage>
</organism>
<name>A0A1F6C4H0_HANXR</name>
<dbReference type="EMBL" id="MFKF01000421">
    <property type="protein sequence ID" value="OGG43963.1"/>
    <property type="molecule type" value="Genomic_DNA"/>
</dbReference>
<protein>
    <submittedName>
        <fullName evidence="1">Uncharacterized protein</fullName>
    </submittedName>
</protein>
<accession>A0A1F6C4H0</accession>
<dbReference type="AlphaFoldDB" id="A0A1F6C4H0"/>
<dbReference type="Proteomes" id="UP000178606">
    <property type="component" value="Unassembled WGS sequence"/>
</dbReference>
<sequence length="75" mass="8334">MFWIRDGIAKYIKEGRLQEIIRQSDGLCTFTADGGGLVQNCGNSLLLLYWGKKQCSCISIISIKARYSGGSIHFC</sequence>
<comment type="caution">
    <text evidence="1">The sequence shown here is derived from an EMBL/GenBank/DDBJ whole genome shotgun (WGS) entry which is preliminary data.</text>
</comment>
<reference evidence="1 2" key="1">
    <citation type="journal article" date="2016" name="Nat. Commun.">
        <title>Thousands of microbial genomes shed light on interconnected biogeochemical processes in an aquifer system.</title>
        <authorList>
            <person name="Anantharaman K."/>
            <person name="Brown C.T."/>
            <person name="Hug L.A."/>
            <person name="Sharon I."/>
            <person name="Castelle C.J."/>
            <person name="Probst A.J."/>
            <person name="Thomas B.C."/>
            <person name="Singh A."/>
            <person name="Wilkins M.J."/>
            <person name="Karaoz U."/>
            <person name="Brodie E.L."/>
            <person name="Williams K.H."/>
            <person name="Hubbard S.S."/>
            <person name="Banfield J.F."/>
        </authorList>
    </citation>
    <scope>NUCLEOTIDE SEQUENCE [LARGE SCALE GENOMIC DNA]</scope>
    <source>
        <strain evidence="2">RIFCSPLOWO2_12_FULL_64_10</strain>
    </source>
</reference>
<gene>
    <name evidence="1" type="ORF">A3F84_13005</name>
</gene>
<proteinExistence type="predicted"/>